<dbReference type="SUPFAM" id="SSF51556">
    <property type="entry name" value="Metallo-dependent hydrolases"/>
    <property type="match status" value="1"/>
</dbReference>
<feature type="modified residue" description="N6-carboxylysine" evidence="3 5">
    <location>
        <position position="145"/>
    </location>
</feature>
<dbReference type="AlphaFoldDB" id="A0AAU7GIM9"/>
<feature type="binding site" evidence="4">
    <location>
        <position position="206"/>
    </location>
    <ligand>
        <name>Zn(2+)</name>
        <dbReference type="ChEBI" id="CHEBI:29105"/>
        <label>2</label>
    </ligand>
</feature>
<evidence type="ECO:0000256" key="2">
    <source>
        <dbReference type="ARBA" id="ARBA00022801"/>
    </source>
</evidence>
<comment type="similarity">
    <text evidence="5">Belongs to the metallo-dependent hydrolases superfamily. Phosphotriesterase family.</text>
</comment>
<dbReference type="EMBL" id="CP157390">
    <property type="protein sequence ID" value="XBM50038.1"/>
    <property type="molecule type" value="Genomic_DNA"/>
</dbReference>
<evidence type="ECO:0000256" key="5">
    <source>
        <dbReference type="PROSITE-ProRule" id="PRU00679"/>
    </source>
</evidence>
<organism evidence="6">
    <name type="scientific">Leifsonia sp. NPDC080035</name>
    <dbReference type="NCBI Taxonomy" id="3143936"/>
    <lineage>
        <taxon>Bacteria</taxon>
        <taxon>Bacillati</taxon>
        <taxon>Actinomycetota</taxon>
        <taxon>Actinomycetes</taxon>
        <taxon>Micrococcales</taxon>
        <taxon>Microbacteriaceae</taxon>
        <taxon>Leifsonia</taxon>
    </lineage>
</organism>
<feature type="binding site" evidence="4">
    <location>
        <position position="263"/>
    </location>
    <ligand>
        <name>Zn(2+)</name>
        <dbReference type="ChEBI" id="CHEBI:29105"/>
        <label>1</label>
    </ligand>
</feature>
<evidence type="ECO:0000256" key="3">
    <source>
        <dbReference type="PIRSR" id="PIRSR601559-50"/>
    </source>
</evidence>
<dbReference type="InterPro" id="IPR001559">
    <property type="entry name" value="Phosphotriesterase"/>
</dbReference>
<accession>A0AAU7GIM9</accession>
<protein>
    <submittedName>
        <fullName evidence="6">Aryldialkylphosphatase</fullName>
    </submittedName>
</protein>
<keyword evidence="1 4" id="KW-0479">Metal-binding</keyword>
<feature type="binding site" evidence="4">
    <location>
        <position position="23"/>
    </location>
    <ligand>
        <name>Zn(2+)</name>
        <dbReference type="ChEBI" id="CHEBI:29105"/>
        <label>1</label>
    </ligand>
</feature>
<proteinExistence type="inferred from homology"/>
<evidence type="ECO:0000256" key="4">
    <source>
        <dbReference type="PIRSR" id="PIRSR601559-51"/>
    </source>
</evidence>
<dbReference type="PROSITE" id="PS51347">
    <property type="entry name" value="PHOSPHOTRIESTERASE_2"/>
    <property type="match status" value="1"/>
</dbReference>
<feature type="binding site" description="via carbamate group" evidence="4">
    <location>
        <position position="145"/>
    </location>
    <ligand>
        <name>Zn(2+)</name>
        <dbReference type="ChEBI" id="CHEBI:29105"/>
        <label>1</label>
    </ligand>
</feature>
<gene>
    <name evidence="6" type="ORF">AAME72_09240</name>
</gene>
<evidence type="ECO:0000256" key="1">
    <source>
        <dbReference type="ARBA" id="ARBA00022723"/>
    </source>
</evidence>
<sequence length="316" mass="33193">MNGLVRTVLGDVEPSAVGALDYHEHLFHASPLLPGEDLADEEAATAECASFLASGFAGLIEATPFGLGRRPEALARIAEATGAAVVASTGRHRDAHYRDSAVDDLDLAALFVRELSEGIAADDADPDGRRASRPGGEPVRAGQVKIGIDYWRISAPERTAIAAAGVAHRETGAPVMVHTERASAVFELLGLLAAEGVAASRVAIAHADRNPDPGLHSEIAATGAHLGYDGAARLRDWPESVLLDCLAAVVEAGHGDRVLVGGDVARASSWRSLGGMPGVAYLGERYVPRMRRRIGDAAVDRILIENPARYLAWSRG</sequence>
<name>A0AAU7GIM9_9MICO</name>
<feature type="binding site" evidence="4">
    <location>
        <position position="25"/>
    </location>
    <ligand>
        <name>Zn(2+)</name>
        <dbReference type="ChEBI" id="CHEBI:29105"/>
        <label>1</label>
    </ligand>
</feature>
<dbReference type="PANTHER" id="PTHR10819:SF3">
    <property type="entry name" value="PHOSPHOTRIESTERASE-RELATED PROTEIN"/>
    <property type="match status" value="1"/>
</dbReference>
<dbReference type="PIRSF" id="PIRSF016839">
    <property type="entry name" value="PhP"/>
    <property type="match status" value="1"/>
</dbReference>
<comment type="cofactor">
    <cofactor evidence="4">
        <name>a divalent metal cation</name>
        <dbReference type="ChEBI" id="CHEBI:60240"/>
    </cofactor>
    <text evidence="4">Binds 2 divalent metal cations per subunit.</text>
</comment>
<dbReference type="GO" id="GO:0016787">
    <property type="term" value="F:hydrolase activity"/>
    <property type="evidence" value="ECO:0007669"/>
    <property type="project" value="UniProtKB-KW"/>
</dbReference>
<dbReference type="InterPro" id="IPR032466">
    <property type="entry name" value="Metal_Hydrolase"/>
</dbReference>
<dbReference type="GO" id="GO:0008270">
    <property type="term" value="F:zinc ion binding"/>
    <property type="evidence" value="ECO:0007669"/>
    <property type="project" value="InterPro"/>
</dbReference>
<evidence type="ECO:0000313" key="6">
    <source>
        <dbReference type="EMBL" id="XBM50038.1"/>
    </source>
</evidence>
<dbReference type="PANTHER" id="PTHR10819">
    <property type="entry name" value="PHOSPHOTRIESTERASE-RELATED"/>
    <property type="match status" value="1"/>
</dbReference>
<dbReference type="RefSeq" id="WP_348789948.1">
    <property type="nucleotide sequence ID" value="NZ_CP157390.1"/>
</dbReference>
<feature type="binding site" description="via carbamate group" evidence="4">
    <location>
        <position position="145"/>
    </location>
    <ligand>
        <name>Zn(2+)</name>
        <dbReference type="ChEBI" id="CHEBI:29105"/>
        <label>2</label>
    </ligand>
</feature>
<reference evidence="6" key="1">
    <citation type="submission" date="2024-05" db="EMBL/GenBank/DDBJ databases">
        <title>The Natural Products Discovery Center: Release of the First 8490 Sequenced Strains for Exploring Actinobacteria Biosynthetic Diversity.</title>
        <authorList>
            <person name="Kalkreuter E."/>
            <person name="Kautsar S.A."/>
            <person name="Yang D."/>
            <person name="Bader C.D."/>
            <person name="Teijaro C.N."/>
            <person name="Fluegel L."/>
            <person name="Davis C.M."/>
            <person name="Simpson J.R."/>
            <person name="Lauterbach L."/>
            <person name="Steele A.D."/>
            <person name="Gui C."/>
            <person name="Meng S."/>
            <person name="Li G."/>
            <person name="Viehrig K."/>
            <person name="Ye F."/>
            <person name="Su P."/>
            <person name="Kiefer A.F."/>
            <person name="Nichols A."/>
            <person name="Cepeda A.J."/>
            <person name="Yan W."/>
            <person name="Fan B."/>
            <person name="Jiang Y."/>
            <person name="Adhikari A."/>
            <person name="Zheng C.-J."/>
            <person name="Schuster L."/>
            <person name="Cowan T.M."/>
            <person name="Smanski M.J."/>
            <person name="Chevrette M.G."/>
            <person name="de Carvalho L.P.S."/>
            <person name="Shen B."/>
        </authorList>
    </citation>
    <scope>NUCLEOTIDE SEQUENCE</scope>
    <source>
        <strain evidence="6">NPDC080035</strain>
    </source>
</reference>
<feature type="binding site" evidence="4">
    <location>
        <position position="178"/>
    </location>
    <ligand>
        <name>Zn(2+)</name>
        <dbReference type="ChEBI" id="CHEBI:29105"/>
        <label>2</label>
    </ligand>
</feature>
<dbReference type="Pfam" id="PF02126">
    <property type="entry name" value="PTE"/>
    <property type="match status" value="1"/>
</dbReference>
<keyword evidence="2" id="KW-0378">Hydrolase</keyword>
<dbReference type="Gene3D" id="3.20.20.140">
    <property type="entry name" value="Metal-dependent hydrolases"/>
    <property type="match status" value="1"/>
</dbReference>